<dbReference type="Pfam" id="PF03959">
    <property type="entry name" value="FSH1"/>
    <property type="match status" value="1"/>
</dbReference>
<dbReference type="OrthoDB" id="2094269at2759"/>
<dbReference type="AlphaFoldDB" id="A0A397HUM6"/>
<dbReference type="InterPro" id="IPR029058">
    <property type="entry name" value="AB_hydrolase_fold"/>
</dbReference>
<dbReference type="GeneID" id="38128422"/>
<dbReference type="VEuPathDB" id="FungiDB:CDV56_106448"/>
<protein>
    <recommendedName>
        <fullName evidence="2">Serine hydrolase domain-containing protein</fullName>
    </recommendedName>
</protein>
<dbReference type="PANTHER" id="PTHR48070:SF6">
    <property type="entry name" value="ESTERASE OVCA2"/>
    <property type="match status" value="1"/>
</dbReference>
<evidence type="ECO:0000259" key="2">
    <source>
        <dbReference type="Pfam" id="PF03959"/>
    </source>
</evidence>
<dbReference type="GO" id="GO:0019748">
    <property type="term" value="P:secondary metabolic process"/>
    <property type="evidence" value="ECO:0007669"/>
    <property type="project" value="TreeGrafter"/>
</dbReference>
<dbReference type="GO" id="GO:0005634">
    <property type="term" value="C:nucleus"/>
    <property type="evidence" value="ECO:0007669"/>
    <property type="project" value="TreeGrafter"/>
</dbReference>
<sequence>MKVLMVHGSKQSGELFRTKCQPLERLLRKAYPGIELLYPTAPFRLEKSPEKVVTSAATKLRAEYGEWTWWNQPDSFDGLYTDLELGLDVLASVLEAEGPVDGMIGFSQGGAAAVMMASLLEGRQEALDQAQTEGGMDLETVREKIRGHPPLKFVVSVAGYRAEHPAYRAFYEPAIKTPSLHVLGSLDSVVEEETAMKLVQSCSGVTEQMIIWHSGGHVIPSGKRELVSIVRFIGSHVP</sequence>
<comment type="caution">
    <text evidence="3">The sequence shown here is derived from an EMBL/GenBank/DDBJ whole genome shotgun (WGS) entry which is preliminary data.</text>
</comment>
<proteinExistence type="predicted"/>
<name>A0A397HUM6_ASPTH</name>
<dbReference type="EMBL" id="NKHU02000010">
    <property type="protein sequence ID" value="RHZ66732.1"/>
    <property type="molecule type" value="Genomic_DNA"/>
</dbReference>
<dbReference type="RefSeq" id="XP_026618335.1">
    <property type="nucleotide sequence ID" value="XM_026760067.1"/>
</dbReference>
<accession>A0A397HUM6</accession>
<dbReference type="STRING" id="41047.A0A397HUM6"/>
<organism evidence="3 4">
    <name type="scientific">Aspergillus thermomutatus</name>
    <name type="common">Neosartorya pseudofischeri</name>
    <dbReference type="NCBI Taxonomy" id="41047"/>
    <lineage>
        <taxon>Eukaryota</taxon>
        <taxon>Fungi</taxon>
        <taxon>Dikarya</taxon>
        <taxon>Ascomycota</taxon>
        <taxon>Pezizomycotina</taxon>
        <taxon>Eurotiomycetes</taxon>
        <taxon>Eurotiomycetidae</taxon>
        <taxon>Eurotiales</taxon>
        <taxon>Aspergillaceae</taxon>
        <taxon>Aspergillus</taxon>
        <taxon>Aspergillus subgen. Fumigati</taxon>
    </lineage>
</organism>
<evidence type="ECO:0000256" key="1">
    <source>
        <dbReference type="ARBA" id="ARBA00022801"/>
    </source>
</evidence>
<reference evidence="3" key="1">
    <citation type="submission" date="2018-08" db="EMBL/GenBank/DDBJ databases">
        <title>Draft genome sequence of azole-resistant Aspergillus thermomutatus (Neosartorya pseudofischeri) strain HMR AF 39, isolated from a human nasal aspirate.</title>
        <authorList>
            <person name="Parent-Michaud M."/>
            <person name="Dufresne P.J."/>
            <person name="Fournier E."/>
            <person name="Martineau C."/>
            <person name="Moreira S."/>
            <person name="Perkins V."/>
            <person name="De Repentigny L."/>
            <person name="Dufresne S.F."/>
        </authorList>
    </citation>
    <scope>NUCLEOTIDE SEQUENCE [LARGE SCALE GENOMIC DNA]</scope>
    <source>
        <strain evidence="3">HMR AF 39</strain>
    </source>
</reference>
<dbReference type="GO" id="GO:0005737">
    <property type="term" value="C:cytoplasm"/>
    <property type="evidence" value="ECO:0007669"/>
    <property type="project" value="TreeGrafter"/>
</dbReference>
<dbReference type="SUPFAM" id="SSF53474">
    <property type="entry name" value="alpha/beta-Hydrolases"/>
    <property type="match status" value="1"/>
</dbReference>
<dbReference type="Proteomes" id="UP000215305">
    <property type="component" value="Unassembled WGS sequence"/>
</dbReference>
<keyword evidence="4" id="KW-1185">Reference proteome</keyword>
<evidence type="ECO:0000313" key="3">
    <source>
        <dbReference type="EMBL" id="RHZ66732.1"/>
    </source>
</evidence>
<dbReference type="GO" id="GO:0016787">
    <property type="term" value="F:hydrolase activity"/>
    <property type="evidence" value="ECO:0007669"/>
    <property type="project" value="UniProtKB-KW"/>
</dbReference>
<dbReference type="InterPro" id="IPR050593">
    <property type="entry name" value="LovG"/>
</dbReference>
<keyword evidence="1" id="KW-0378">Hydrolase</keyword>
<evidence type="ECO:0000313" key="4">
    <source>
        <dbReference type="Proteomes" id="UP000215305"/>
    </source>
</evidence>
<feature type="domain" description="Serine hydrolase" evidence="2">
    <location>
        <begin position="1"/>
        <end position="226"/>
    </location>
</feature>
<dbReference type="InterPro" id="IPR005645">
    <property type="entry name" value="FSH-like_dom"/>
</dbReference>
<gene>
    <name evidence="3" type="ORF">CDV56_106448</name>
</gene>
<dbReference type="PANTHER" id="PTHR48070">
    <property type="entry name" value="ESTERASE OVCA2"/>
    <property type="match status" value="1"/>
</dbReference>
<dbReference type="Gene3D" id="3.40.50.1820">
    <property type="entry name" value="alpha/beta hydrolase"/>
    <property type="match status" value="1"/>
</dbReference>